<protein>
    <submittedName>
        <fullName evidence="2">Uncharacterized protein</fullName>
    </submittedName>
</protein>
<evidence type="ECO:0000313" key="2">
    <source>
        <dbReference type="EMBL" id="KAF3521000.1"/>
    </source>
</evidence>
<dbReference type="EMBL" id="QGKV02001556">
    <property type="protein sequence ID" value="KAF3521000.1"/>
    <property type="molecule type" value="Genomic_DNA"/>
</dbReference>
<proteinExistence type="predicted"/>
<accession>A0ABQ7B3G3</accession>
<feature type="region of interest" description="Disordered" evidence="1">
    <location>
        <begin position="89"/>
        <end position="147"/>
    </location>
</feature>
<feature type="region of interest" description="Disordered" evidence="1">
    <location>
        <begin position="277"/>
        <end position="334"/>
    </location>
</feature>
<dbReference type="Proteomes" id="UP000266723">
    <property type="component" value="Unassembled WGS sequence"/>
</dbReference>
<keyword evidence="3" id="KW-1185">Reference proteome</keyword>
<gene>
    <name evidence="2" type="ORF">DY000_02060319</name>
</gene>
<organism evidence="2 3">
    <name type="scientific">Brassica cretica</name>
    <name type="common">Mustard</name>
    <dbReference type="NCBI Taxonomy" id="69181"/>
    <lineage>
        <taxon>Eukaryota</taxon>
        <taxon>Viridiplantae</taxon>
        <taxon>Streptophyta</taxon>
        <taxon>Embryophyta</taxon>
        <taxon>Tracheophyta</taxon>
        <taxon>Spermatophyta</taxon>
        <taxon>Magnoliopsida</taxon>
        <taxon>eudicotyledons</taxon>
        <taxon>Gunneridae</taxon>
        <taxon>Pentapetalae</taxon>
        <taxon>rosids</taxon>
        <taxon>malvids</taxon>
        <taxon>Brassicales</taxon>
        <taxon>Brassicaceae</taxon>
        <taxon>Brassiceae</taxon>
        <taxon>Brassica</taxon>
    </lineage>
</organism>
<evidence type="ECO:0000256" key="1">
    <source>
        <dbReference type="SAM" id="MobiDB-lite"/>
    </source>
</evidence>
<sequence length="355" mass="39249">MATDDQQTRIGGDIGDNASTTPAANVSAVKANANTAAFEEMFTAFKKKSEEQEKLIGSLAKQVETLTARTRAVIPRGATKVRRRRLDFATPLDRLETTPAAARKNSENLPPPVRETEDDEHEQVNLDLSNQSGNSDEDVDVHPRRTRSCPDTILRSRTHERRRIKYLLGGTDEAIRGAKGEELQGEQNYAINTWTQNSSYDKNTFCDFQQTKGHSTINCKVVGARLTAKLLAGELSGVTSVKDLSTILTILREPINLRKRKTLLKEIKRVHNSRTLTSQANSCLPPAEQQAGSLRQTRKEAPPRLLPNRATRELEPIDPKSFLQSTGSSTPCSRSCSCALTAWPSPTQDSIRSQS</sequence>
<name>A0ABQ7B3G3_BRACR</name>
<feature type="region of interest" description="Disordered" evidence="1">
    <location>
        <begin position="1"/>
        <end position="22"/>
    </location>
</feature>
<reference evidence="2 3" key="1">
    <citation type="journal article" date="2020" name="BMC Genomics">
        <title>Intraspecific diversification of the crop wild relative Brassica cretica Lam. using demographic model selection.</title>
        <authorList>
            <person name="Kioukis A."/>
            <person name="Michalopoulou V.A."/>
            <person name="Briers L."/>
            <person name="Pirintsos S."/>
            <person name="Studholme D.J."/>
            <person name="Pavlidis P."/>
            <person name="Sarris P.F."/>
        </authorList>
    </citation>
    <scope>NUCLEOTIDE SEQUENCE [LARGE SCALE GENOMIC DNA]</scope>
    <source>
        <strain evidence="3">cv. PFS-1207/04</strain>
    </source>
</reference>
<comment type="caution">
    <text evidence="2">The sequence shown here is derived from an EMBL/GenBank/DDBJ whole genome shotgun (WGS) entry which is preliminary data.</text>
</comment>
<evidence type="ECO:0000313" key="3">
    <source>
        <dbReference type="Proteomes" id="UP000266723"/>
    </source>
</evidence>
<feature type="compositionally biased region" description="Polar residues" evidence="1">
    <location>
        <begin position="322"/>
        <end position="334"/>
    </location>
</feature>